<comment type="caution">
    <text evidence="2">The sequence shown here is derived from an EMBL/GenBank/DDBJ whole genome shotgun (WGS) entry which is preliminary data.</text>
</comment>
<dbReference type="Proteomes" id="UP000274694">
    <property type="component" value="Unassembled WGS sequence"/>
</dbReference>
<organism evidence="2 3">
    <name type="scientific">Micromonospora chalcea</name>
    <dbReference type="NCBI Taxonomy" id="1874"/>
    <lineage>
        <taxon>Bacteria</taxon>
        <taxon>Bacillati</taxon>
        <taxon>Actinomycetota</taxon>
        <taxon>Actinomycetes</taxon>
        <taxon>Micromonosporales</taxon>
        <taxon>Micromonosporaceae</taxon>
        <taxon>Micromonospora</taxon>
    </lineage>
</organism>
<evidence type="ECO:0000313" key="2">
    <source>
        <dbReference type="EMBL" id="RQW86088.1"/>
    </source>
</evidence>
<evidence type="ECO:0008006" key="4">
    <source>
        <dbReference type="Google" id="ProtNLM"/>
    </source>
</evidence>
<protein>
    <recommendedName>
        <fullName evidence="4">LigA protein</fullName>
    </recommendedName>
</protein>
<keyword evidence="1" id="KW-0472">Membrane</keyword>
<keyword evidence="1" id="KW-0812">Transmembrane</keyword>
<evidence type="ECO:0000256" key="1">
    <source>
        <dbReference type="SAM" id="Phobius"/>
    </source>
</evidence>
<dbReference type="RefSeq" id="WP_069088132.1">
    <property type="nucleotide sequence ID" value="NZ_QGTA01000297.1"/>
</dbReference>
<gene>
    <name evidence="2" type="ORF">DLJ60_28935</name>
</gene>
<keyword evidence="3" id="KW-1185">Reference proteome</keyword>
<evidence type="ECO:0000313" key="3">
    <source>
        <dbReference type="Proteomes" id="UP000274694"/>
    </source>
</evidence>
<accession>A0ABX9XY37</accession>
<feature type="transmembrane region" description="Helical" evidence="1">
    <location>
        <begin position="36"/>
        <end position="58"/>
    </location>
</feature>
<dbReference type="EMBL" id="QGTA01000297">
    <property type="protein sequence ID" value="RQW86088.1"/>
    <property type="molecule type" value="Genomic_DNA"/>
</dbReference>
<proteinExistence type="predicted"/>
<sequence>MTYRQLFDDLIGEPPVSTVDVDRVISGQRRARRLRIGGGMTAVAAVVAAVLVGTTTLIGKPHAQPAKPAPAVTTIPGSDQDLDRIDAAVIAALTRAVPRLAWAVKDGPVIDTPAWASNVMGPGSLGYRGNGSFRADGVDLVASLQITPDGAKSWQAEAARGCSKNAVECGEQTGPDGEKIRYHRSVWEQEVPPQLRDQMSSRTESAGVTALRRDGTFLNLSLRTVTAEDKLPVAVGQLIPVVVDRAVALAPEPSPTPAATSTVTTVAGTAADAARLEAALTSALRRQAPDFTWLTKWGGESSPTPVGFEPKGWLSVDAPMMDAATFRVGNRAAQVTLRLVRDGQAAWSVAPPCPTAALAARHCTVTEFPGGERLRARRMLSDFGSRPGSARPVGNNSYLIESLRPDGTLVRLYLTQDKPALSMEQTIEMAREPSLVLAPRPPAGTATSQVYSPLRWDYDGAASAAATGALDAVSPDGMIYLLPFRGGGDGPNGATLLSYNFMVQRGGLAGDGEIIVERRAALVLSCATVGALPPATHRAHAHDGECTESTRPDGNRVVTIVSRPAGSVVYSVFVQRPDRGTVEVVIDNRPNTGGASDMPTDGDFGRRWPKGVKGGATPPLTLEQVTALAAHPDLINLLP</sequence>
<reference evidence="2 3" key="1">
    <citation type="submission" date="2018-05" db="EMBL/GenBank/DDBJ databases">
        <title>Micromonospora from Atacama Desert.</title>
        <authorList>
            <person name="Carro L."/>
            <person name="Goodfellow M."/>
            <person name="Klenk H.-P."/>
        </authorList>
    </citation>
    <scope>NUCLEOTIDE SEQUENCE [LARGE SCALE GENOMIC DNA]</scope>
    <source>
        <strain evidence="2 3">LB41</strain>
    </source>
</reference>
<name>A0ABX9XY37_MICCH</name>
<keyword evidence="1" id="KW-1133">Transmembrane helix</keyword>